<dbReference type="SUPFAM" id="SSF48230">
    <property type="entry name" value="Chondroitin AC/alginate lyase"/>
    <property type="match status" value="1"/>
</dbReference>
<dbReference type="InterPro" id="IPR008929">
    <property type="entry name" value="Chondroitin_lyas"/>
</dbReference>
<dbReference type="PANTHER" id="PTHR38045:SF1">
    <property type="entry name" value="HEPARINASE II_III-LIKE PROTEIN"/>
    <property type="match status" value="1"/>
</dbReference>
<dbReference type="Proteomes" id="UP001232245">
    <property type="component" value="Unassembled WGS sequence"/>
</dbReference>
<evidence type="ECO:0008006" key="3">
    <source>
        <dbReference type="Google" id="ProtNLM"/>
    </source>
</evidence>
<dbReference type="EMBL" id="JAUSTZ010000003">
    <property type="protein sequence ID" value="MDQ0225635.1"/>
    <property type="molecule type" value="Genomic_DNA"/>
</dbReference>
<protein>
    <recommendedName>
        <fullName evidence="3">Heparinase II/III-like protein</fullName>
    </recommendedName>
</protein>
<dbReference type="RefSeq" id="WP_174879290.1">
    <property type="nucleotide sequence ID" value="NZ_CADEPK010000012.1"/>
</dbReference>
<dbReference type="Gene3D" id="1.50.10.100">
    <property type="entry name" value="Chondroitin AC/alginate lyase"/>
    <property type="match status" value="1"/>
</dbReference>
<accession>A0ABT9Z2X9</accession>
<dbReference type="PANTHER" id="PTHR38045">
    <property type="entry name" value="CHROMOSOME 1, WHOLE GENOME SHOTGUN SEQUENCE"/>
    <property type="match status" value="1"/>
</dbReference>
<proteinExistence type="predicted"/>
<evidence type="ECO:0000313" key="1">
    <source>
        <dbReference type="EMBL" id="MDQ0225635.1"/>
    </source>
</evidence>
<organism evidence="1 2">
    <name type="scientific">Metabacillus niabensis</name>
    <dbReference type="NCBI Taxonomy" id="324854"/>
    <lineage>
        <taxon>Bacteria</taxon>
        <taxon>Bacillati</taxon>
        <taxon>Bacillota</taxon>
        <taxon>Bacilli</taxon>
        <taxon>Bacillales</taxon>
        <taxon>Bacillaceae</taxon>
        <taxon>Metabacillus</taxon>
    </lineage>
</organism>
<evidence type="ECO:0000313" key="2">
    <source>
        <dbReference type="Proteomes" id="UP001232245"/>
    </source>
</evidence>
<reference evidence="1 2" key="1">
    <citation type="submission" date="2023-07" db="EMBL/GenBank/DDBJ databases">
        <title>Genomic Encyclopedia of Type Strains, Phase IV (KMG-IV): sequencing the most valuable type-strain genomes for metagenomic binning, comparative biology and taxonomic classification.</title>
        <authorList>
            <person name="Goeker M."/>
        </authorList>
    </citation>
    <scope>NUCLEOTIDE SEQUENCE [LARGE SCALE GENOMIC DNA]</scope>
    <source>
        <strain evidence="1 2">DSM 17723</strain>
    </source>
</reference>
<dbReference type="Gene3D" id="2.70.98.70">
    <property type="match status" value="1"/>
</dbReference>
<sequence length="612" mass="71542">MNSYTEIKQIFSNNASFPLIFNNKEEKQKWLKKIKETPSIQPLLLEIKDEASRLLHERDQELTFTLFQLFEKTGSRLEYEKVYFSKRRRLNTFAIMSLLEPENQNYLLELENTIWSILNEYSWCLPAHLTNSAETATKFATSLTKHEEAVNYTIDLFAAETAFALSEIYTIGKESLSPLIVKRIHSEICKRIFRPFLASKQGWETATHNWAAVCAGSLGSAALHLLHKEAELSEIMTRVLKTMEYYLQGFHDDGTCLEGYGYWQYGFGFYVYFADLLKKRTLGKIDLFCSQKVHQIALFQQRSFLYKNKVVNFSDAQREASVFLGLSHYLHHVFHDIQVPEQQLRASYTEDHCSRWAPAFRNLLWFDDKLEGKPWKSETNYFNESQWLISRHKANNDFFAFAAKGGNNHEPHNHNDLGQFILQKNHEAFLKDLGSGMYCKDYFGEKRYTFICNGSHGHSVPLINNQGQGAGSTYYTKVVNVQLAEEIDRFELDLTKAYERSILNTYYRMFVWKKSALPTLTLEDTFHFDKMPESVVERFIIPNIQTIEQENGILLKGKEALQINYDKEQLDVTVETFTILDHFGVKQMNQFLDFRVRSIEKHLNIKLEFQFM</sequence>
<keyword evidence="2" id="KW-1185">Reference proteome</keyword>
<name>A0ABT9Z2X9_9BACI</name>
<comment type="caution">
    <text evidence="1">The sequence shown here is derived from an EMBL/GenBank/DDBJ whole genome shotgun (WGS) entry which is preliminary data.</text>
</comment>
<gene>
    <name evidence="1" type="ORF">J2S02_001979</name>
</gene>